<dbReference type="SMART" id="SM00530">
    <property type="entry name" value="HTH_XRE"/>
    <property type="match status" value="2"/>
</dbReference>
<dbReference type="EMBL" id="SRZA01000044">
    <property type="protein sequence ID" value="TGY01295.1"/>
    <property type="molecule type" value="Genomic_DNA"/>
</dbReference>
<dbReference type="EMBL" id="BLLS01000001">
    <property type="protein sequence ID" value="GFH84762.1"/>
    <property type="molecule type" value="Genomic_DNA"/>
</dbReference>
<dbReference type="Pfam" id="PF01381">
    <property type="entry name" value="HTH_3"/>
    <property type="match status" value="1"/>
</dbReference>
<dbReference type="RefSeq" id="WP_136014603.1">
    <property type="nucleotide sequence ID" value="NZ_BLLS01000001.1"/>
</dbReference>
<dbReference type="SUPFAM" id="SSF47413">
    <property type="entry name" value="lambda repressor-like DNA-binding domains"/>
    <property type="match status" value="1"/>
</dbReference>
<dbReference type="InterPro" id="IPR010982">
    <property type="entry name" value="Lambda_DNA-bd_dom_sf"/>
</dbReference>
<dbReference type="Gene3D" id="1.10.260.40">
    <property type="entry name" value="lambda repressor-like DNA-binding domains"/>
    <property type="match status" value="1"/>
</dbReference>
<evidence type="ECO:0000313" key="2">
    <source>
        <dbReference type="EMBL" id="GFH84762.1"/>
    </source>
</evidence>
<reference evidence="2 5" key="2">
    <citation type="journal article" date="2020" name="Microbiome">
        <title>Single-cell genomics of uncultured bacteria reveals dietary fiber responders in the mouse gut microbiota.</title>
        <authorList>
            <person name="Chijiiwa R."/>
            <person name="Hosokawa M."/>
            <person name="Kogawa M."/>
            <person name="Nishikawa Y."/>
            <person name="Ide K."/>
            <person name="Sakanashi C."/>
            <person name="Takahashi K."/>
            <person name="Takeyama H."/>
        </authorList>
    </citation>
    <scope>NUCLEOTIDE SEQUENCE [LARGE SCALE GENOMIC DNA]</scope>
    <source>
        <strain evidence="2">IMSAGC_001</strain>
    </source>
</reference>
<protein>
    <submittedName>
        <fullName evidence="3">XRE family transcriptional regulator</fullName>
    </submittedName>
</protein>
<dbReference type="PROSITE" id="PS50943">
    <property type="entry name" value="HTH_CROC1"/>
    <property type="match status" value="1"/>
</dbReference>
<accession>A0A4S2AK87</accession>
<reference evidence="3 4" key="1">
    <citation type="submission" date="2019-04" db="EMBL/GenBank/DDBJ databases">
        <title>Microbes associate with the intestines of laboratory mice.</title>
        <authorList>
            <person name="Navarre W."/>
            <person name="Wong E."/>
            <person name="Huang K."/>
            <person name="Tropini C."/>
            <person name="Ng K."/>
            <person name="Yu B."/>
        </authorList>
    </citation>
    <scope>NUCLEOTIDE SEQUENCE [LARGE SCALE GENOMIC DNA]</scope>
    <source>
        <strain evidence="3 4">NM70_E10</strain>
    </source>
</reference>
<name>A0A4S2AK87_9BACE</name>
<evidence type="ECO:0000313" key="3">
    <source>
        <dbReference type="EMBL" id="TGY01295.1"/>
    </source>
</evidence>
<sequence>MNRIEFSQQLIVQRESAGIGKNELCRLTGFTFNQLQYLEKASNNYNINLVCTYLAAIKSKMVLLKGKKRKVICDFEGFADWMTSTRKLEYTQRALADKAGITYVTIANIESKKHIVRIDTLLKIVDVLGYTIKIENNEHFDPSSNREKRTVYPYNI</sequence>
<dbReference type="InterPro" id="IPR001387">
    <property type="entry name" value="Cro/C1-type_HTH"/>
</dbReference>
<dbReference type="Proteomes" id="UP000491181">
    <property type="component" value="Unassembled WGS sequence"/>
</dbReference>
<gene>
    <name evidence="3" type="ORF">E5356_13490</name>
    <name evidence="2" type="ORF">IMSAGC001_00157</name>
</gene>
<evidence type="ECO:0000313" key="5">
    <source>
        <dbReference type="Proteomes" id="UP000491181"/>
    </source>
</evidence>
<keyword evidence="4" id="KW-1185">Reference proteome</keyword>
<feature type="domain" description="HTH cro/C1-type" evidence="1">
    <location>
        <begin position="90"/>
        <end position="135"/>
    </location>
</feature>
<evidence type="ECO:0000313" key="4">
    <source>
        <dbReference type="Proteomes" id="UP000305751"/>
    </source>
</evidence>
<evidence type="ECO:0000259" key="1">
    <source>
        <dbReference type="PROSITE" id="PS50943"/>
    </source>
</evidence>
<comment type="caution">
    <text evidence="3">The sequence shown here is derived from an EMBL/GenBank/DDBJ whole genome shotgun (WGS) entry which is preliminary data.</text>
</comment>
<proteinExistence type="predicted"/>
<dbReference type="Proteomes" id="UP000305751">
    <property type="component" value="Unassembled WGS sequence"/>
</dbReference>
<organism evidence="3 4">
    <name type="scientific">Bacteroides acidifaciens</name>
    <dbReference type="NCBI Taxonomy" id="85831"/>
    <lineage>
        <taxon>Bacteria</taxon>
        <taxon>Pseudomonadati</taxon>
        <taxon>Bacteroidota</taxon>
        <taxon>Bacteroidia</taxon>
        <taxon>Bacteroidales</taxon>
        <taxon>Bacteroidaceae</taxon>
        <taxon>Bacteroides</taxon>
    </lineage>
</organism>
<dbReference type="CDD" id="cd00093">
    <property type="entry name" value="HTH_XRE"/>
    <property type="match status" value="1"/>
</dbReference>
<dbReference type="AlphaFoldDB" id="A0A4S2AK87"/>
<dbReference type="GO" id="GO:0003677">
    <property type="term" value="F:DNA binding"/>
    <property type="evidence" value="ECO:0007669"/>
    <property type="project" value="InterPro"/>
</dbReference>